<gene>
    <name evidence="1" type="ORF">BH695_1085</name>
</gene>
<proteinExistence type="predicted"/>
<evidence type="ECO:0000313" key="1">
    <source>
        <dbReference type="EMBL" id="ARI80366.1"/>
    </source>
</evidence>
<organism evidence="1 2">
    <name type="scientific">Microcystis aeruginosa PCC 7806SL</name>
    <dbReference type="NCBI Taxonomy" id="1903187"/>
    <lineage>
        <taxon>Bacteria</taxon>
        <taxon>Bacillati</taxon>
        <taxon>Cyanobacteriota</taxon>
        <taxon>Cyanophyceae</taxon>
        <taxon>Oscillatoriophycideae</taxon>
        <taxon>Chroococcales</taxon>
        <taxon>Microcystaceae</taxon>
        <taxon>Microcystis</taxon>
    </lineage>
</organism>
<accession>A0AB33BNW0</accession>
<protein>
    <submittedName>
        <fullName evidence="1">Uncharacterized protein</fullName>
    </submittedName>
</protein>
<dbReference type="AlphaFoldDB" id="A0AB33BNW0"/>
<reference evidence="1 2" key="1">
    <citation type="journal article" date="2018" name="Harmful Algae">
        <title>The highly heterogeneous methylated genomes and diverse restriction-modification systems of bloom-forming Microcystis.</title>
        <authorList>
            <person name="Zhao L."/>
            <person name="Song Y."/>
            <person name="Li L."/>
            <person name="Gan N."/>
            <person name="Brand J.J."/>
            <person name="Song L."/>
        </authorList>
    </citation>
    <scope>NUCLEOTIDE SEQUENCE [LARGE SCALE GENOMIC DNA]</scope>
    <source>
        <strain evidence="1 2">PCC 7806SL</strain>
    </source>
</reference>
<dbReference type="Proteomes" id="UP000192439">
    <property type="component" value="Chromosome"/>
</dbReference>
<dbReference type="RefSeq" id="WP_161491774.1">
    <property type="nucleotide sequence ID" value="NZ_CP020771.1"/>
</dbReference>
<name>A0AB33BNW0_MICA7</name>
<evidence type="ECO:0000313" key="2">
    <source>
        <dbReference type="Proteomes" id="UP000192439"/>
    </source>
</evidence>
<dbReference type="EMBL" id="CP020771">
    <property type="protein sequence ID" value="ARI80366.1"/>
    <property type="molecule type" value="Genomic_DNA"/>
</dbReference>
<keyword evidence="2" id="KW-1185">Reference proteome</keyword>
<sequence>MKAIETWKEKGERLYLAIDTTLLWNQYCFVHLAVVCGGRAVPLMWMG</sequence>